<evidence type="ECO:0000313" key="1">
    <source>
        <dbReference type="EMBL" id="WTU38358.1"/>
    </source>
</evidence>
<dbReference type="PANTHER" id="PTHR36221:SF1">
    <property type="entry name" value="DUF742 DOMAIN-CONTAINING PROTEIN"/>
    <property type="match status" value="1"/>
</dbReference>
<gene>
    <name evidence="1" type="ORF">OHV25_01690</name>
</gene>
<dbReference type="Gene3D" id="1.10.10.10">
    <property type="entry name" value="Winged helix-like DNA-binding domain superfamily/Winged helix DNA-binding domain"/>
    <property type="match status" value="1"/>
</dbReference>
<reference evidence="1" key="1">
    <citation type="submission" date="2022-10" db="EMBL/GenBank/DDBJ databases">
        <title>The complete genomes of actinobacterial strains from the NBC collection.</title>
        <authorList>
            <person name="Joergensen T.S."/>
            <person name="Alvarez Arevalo M."/>
            <person name="Sterndorff E.B."/>
            <person name="Faurdal D."/>
            <person name="Vuksanovic O."/>
            <person name="Mourched A.-S."/>
            <person name="Charusanti P."/>
            <person name="Shaw S."/>
            <person name="Blin K."/>
            <person name="Weber T."/>
        </authorList>
    </citation>
    <scope>NUCLEOTIDE SEQUENCE</scope>
    <source>
        <strain evidence="1">NBC_00060</strain>
    </source>
</reference>
<proteinExistence type="predicted"/>
<accession>A0AAU2GQN4</accession>
<dbReference type="InterPro" id="IPR036388">
    <property type="entry name" value="WH-like_DNA-bd_sf"/>
</dbReference>
<name>A0AAU2GQN4_9ACTN</name>
<dbReference type="InterPro" id="IPR007995">
    <property type="entry name" value="DUF742"/>
</dbReference>
<dbReference type="PANTHER" id="PTHR36221">
    <property type="entry name" value="DUF742 DOMAIN-CONTAINING PROTEIN"/>
    <property type="match status" value="1"/>
</dbReference>
<protein>
    <submittedName>
        <fullName evidence="1">DUF742 domain-containing protein</fullName>
    </submittedName>
</protein>
<organism evidence="1">
    <name type="scientific">Streptomyces sp. NBC_00060</name>
    <dbReference type="NCBI Taxonomy" id="2975636"/>
    <lineage>
        <taxon>Bacteria</taxon>
        <taxon>Bacillati</taxon>
        <taxon>Actinomycetota</taxon>
        <taxon>Actinomycetes</taxon>
        <taxon>Kitasatosporales</taxon>
        <taxon>Streptomycetaceae</taxon>
        <taxon>Streptomyces</taxon>
    </lineage>
</organism>
<sequence length="121" mass="12986">MSYPSPHSDVGSVVRPFAIIAGRTRPSRGEFDLVSVIYTRPQGKGATTRSPEERTILSLCQVQPMSVAEIAAGLGLPVGVIRVLLGDLLNDGRIRVTHPASAVWLTDQNILKEVADALRAL</sequence>
<dbReference type="Pfam" id="PF05331">
    <property type="entry name" value="DUF742"/>
    <property type="match status" value="1"/>
</dbReference>
<dbReference type="EMBL" id="CP108253">
    <property type="protein sequence ID" value="WTU38358.1"/>
    <property type="molecule type" value="Genomic_DNA"/>
</dbReference>
<dbReference type="AlphaFoldDB" id="A0AAU2GQN4"/>